<dbReference type="EMBL" id="UETB01000009">
    <property type="protein sequence ID" value="SSA44063.1"/>
    <property type="molecule type" value="Genomic_DNA"/>
</dbReference>
<evidence type="ECO:0000313" key="3">
    <source>
        <dbReference type="EMBL" id="SSA44063.1"/>
    </source>
</evidence>
<dbReference type="AlphaFoldDB" id="A0A2Y9C720"/>
<organism evidence="3 4">
    <name type="scientific">Georgenia satyanarayanai</name>
    <dbReference type="NCBI Taxonomy" id="860221"/>
    <lineage>
        <taxon>Bacteria</taxon>
        <taxon>Bacillati</taxon>
        <taxon>Actinomycetota</taxon>
        <taxon>Actinomycetes</taxon>
        <taxon>Micrococcales</taxon>
        <taxon>Bogoriellaceae</taxon>
        <taxon>Georgenia</taxon>
    </lineage>
</organism>
<keyword evidence="2" id="KW-0812">Transmembrane</keyword>
<feature type="transmembrane region" description="Helical" evidence="2">
    <location>
        <begin position="12"/>
        <end position="34"/>
    </location>
</feature>
<evidence type="ECO:0000313" key="4">
    <source>
        <dbReference type="Proteomes" id="UP000250222"/>
    </source>
</evidence>
<keyword evidence="4" id="KW-1185">Reference proteome</keyword>
<reference evidence="3 4" key="1">
    <citation type="submission" date="2016-10" db="EMBL/GenBank/DDBJ databases">
        <authorList>
            <person name="Cai Z."/>
        </authorList>
    </citation>
    <scope>NUCLEOTIDE SEQUENCE [LARGE SCALE GENOMIC DNA]</scope>
    <source>
        <strain evidence="3 4">CGMCC 1.10826</strain>
    </source>
</reference>
<evidence type="ECO:0000256" key="2">
    <source>
        <dbReference type="SAM" id="Phobius"/>
    </source>
</evidence>
<keyword evidence="2" id="KW-1133">Transmembrane helix</keyword>
<sequence length="65" mass="6429">MDSDDERGYLKAMLVVTVALGILTALVAVLVAIFPGGGDEEPTSPGTTTSAAPGWTAPDGVATGP</sequence>
<accession>A0A2Y9C720</accession>
<protein>
    <submittedName>
        <fullName evidence="3">Uncharacterized protein</fullName>
    </submittedName>
</protein>
<gene>
    <name evidence="3" type="ORF">SAMN05216184_109126</name>
</gene>
<feature type="region of interest" description="Disordered" evidence="1">
    <location>
        <begin position="37"/>
        <end position="65"/>
    </location>
</feature>
<dbReference type="RefSeq" id="WP_110852968.1">
    <property type="nucleotide sequence ID" value="NZ_QKLZ01000009.1"/>
</dbReference>
<proteinExistence type="predicted"/>
<dbReference type="Proteomes" id="UP000250222">
    <property type="component" value="Unassembled WGS sequence"/>
</dbReference>
<evidence type="ECO:0000256" key="1">
    <source>
        <dbReference type="SAM" id="MobiDB-lite"/>
    </source>
</evidence>
<feature type="compositionally biased region" description="Low complexity" evidence="1">
    <location>
        <begin position="43"/>
        <end position="54"/>
    </location>
</feature>
<name>A0A2Y9C720_9MICO</name>
<keyword evidence="2" id="KW-0472">Membrane</keyword>